<accession>A0A7I7JL41</accession>
<reference evidence="1 2" key="1">
    <citation type="journal article" date="2019" name="Emerg. Microbes Infect.">
        <title>Comprehensive subspecies identification of 175 nontuberculous mycobacteria species based on 7547 genomic profiles.</title>
        <authorList>
            <person name="Matsumoto Y."/>
            <person name="Kinjo T."/>
            <person name="Motooka D."/>
            <person name="Nabeya D."/>
            <person name="Jung N."/>
            <person name="Uechi K."/>
            <person name="Horii T."/>
            <person name="Iida T."/>
            <person name="Fujita J."/>
            <person name="Nakamura S."/>
        </authorList>
    </citation>
    <scope>NUCLEOTIDE SEQUENCE [LARGE SCALE GENOMIC DNA]</scope>
    <source>
        <strain evidence="1 2">JCM 6391</strain>
    </source>
</reference>
<name>A0A7I7JL41_9MYCO</name>
<organism evidence="1 2">
    <name type="scientific">Mycobacterium novum</name>
    <dbReference type="NCBI Taxonomy" id="2492438"/>
    <lineage>
        <taxon>Bacteria</taxon>
        <taxon>Bacillati</taxon>
        <taxon>Actinomycetota</taxon>
        <taxon>Actinomycetes</taxon>
        <taxon>Mycobacteriales</taxon>
        <taxon>Mycobacteriaceae</taxon>
        <taxon>Mycobacterium</taxon>
    </lineage>
</organism>
<proteinExistence type="predicted"/>
<protein>
    <recommendedName>
        <fullName evidence="3">DUF1214 domain-containing protein</fullName>
    </recommendedName>
</protein>
<evidence type="ECO:0000313" key="2">
    <source>
        <dbReference type="Proteomes" id="UP000466997"/>
    </source>
</evidence>
<sequence>MAVQRATETRTRGGSRSHGTLIAVVVGSLALVSPSPALAGQTTSPPVMLTSAGSTSAIDVSNVIAEIQNQLIGVNGALPFMTPERIAELPSYIRDISYFQLLGTLAQMNPTDPTVRFPYITTEVGGNPIQIEGQANPDNIFNFVFTQPDGTYVIHFAPGSGTVDFNITSQYDFSPSNVNSPPGDGLQLADLTPNADGSYTITVSPTPHEGNWIDSDGATGIWIRDTVHDWTTSPGVVTIDRTDVAATDPVYTPLSDSDVAALLGRIADELPEHNLNSQVFYTPPPNLPTPDNGVIPFIPTNINGGLPGQFMSFGNFNLEPGQALILRAPEIDATYYNIQLSDPVGRLLPFQYAQTSLNDIQSFQASDGNTYYVISATNPGVPNWLDTGGLSSGGIFLRIQGPEGPIPTGPLQAELVPVADIRDYLPADTPVVTPEQFAAQLELRAFSLENLLSLSKDSSWITTTLQIDDIKAAIGSGTFDQLFGTQDSYVSLADRFTDVFDPSTAVQNIINNPLGSMSAVVQSLPQAFKELEYPLILAMARGARALADTLQSMDGGMSSGNGFDLFSALTQSFTDPNGLASVFAQTLFDPGTSITAGLLNARDAIQFALVTGVHDTPGLWQLATEAQESLAQITAMFSHDFAMGMDLVDQLLGF</sequence>
<keyword evidence="2" id="KW-1185">Reference proteome</keyword>
<evidence type="ECO:0000313" key="1">
    <source>
        <dbReference type="EMBL" id="BBX11712.1"/>
    </source>
</evidence>
<dbReference type="EMBL" id="AP022562">
    <property type="protein sequence ID" value="BBX11712.1"/>
    <property type="molecule type" value="Genomic_DNA"/>
</dbReference>
<dbReference type="Proteomes" id="UP000466997">
    <property type="component" value="Chromosome"/>
</dbReference>
<dbReference type="SUPFAM" id="SSF160935">
    <property type="entry name" value="VPA0735-like"/>
    <property type="match status" value="1"/>
</dbReference>
<dbReference type="AlphaFoldDB" id="A0A7I7JL41"/>
<dbReference type="RefSeq" id="WP_013827985.1">
    <property type="nucleotide sequence ID" value="NZ_AP022562.1"/>
</dbReference>
<dbReference type="KEGG" id="mnm:MNVM_07930"/>
<evidence type="ECO:0008006" key="3">
    <source>
        <dbReference type="Google" id="ProtNLM"/>
    </source>
</evidence>
<gene>
    <name evidence="1" type="ORF">MNVM_07930</name>
</gene>